<protein>
    <submittedName>
        <fullName evidence="1">Putative phage baseplate assembly protein</fullName>
    </submittedName>
</protein>
<dbReference type="Proteomes" id="UP000521922">
    <property type="component" value="Unassembled WGS sequence"/>
</dbReference>
<dbReference type="EMBL" id="JACCBB010000001">
    <property type="protein sequence ID" value="NYD24674.1"/>
    <property type="molecule type" value="Genomic_DNA"/>
</dbReference>
<comment type="caution">
    <text evidence="1">The sequence shown here is derived from an EMBL/GenBank/DDBJ whole genome shotgun (WGS) entry which is preliminary data.</text>
</comment>
<reference evidence="1 2" key="1">
    <citation type="submission" date="2020-07" db="EMBL/GenBank/DDBJ databases">
        <title>Sequencing the genomes of 1000 actinobacteria strains.</title>
        <authorList>
            <person name="Klenk H.-P."/>
        </authorList>
    </citation>
    <scope>NUCLEOTIDE SEQUENCE [LARGE SCALE GENOMIC DNA]</scope>
    <source>
        <strain evidence="1 2">DSM 7487</strain>
    </source>
</reference>
<organism evidence="1 2">
    <name type="scientific">Kineococcus aurantiacus</name>
    <dbReference type="NCBI Taxonomy" id="37633"/>
    <lineage>
        <taxon>Bacteria</taxon>
        <taxon>Bacillati</taxon>
        <taxon>Actinomycetota</taxon>
        <taxon>Actinomycetes</taxon>
        <taxon>Kineosporiales</taxon>
        <taxon>Kineosporiaceae</taxon>
        <taxon>Kineococcus</taxon>
    </lineage>
</organism>
<name>A0A7Y9DQ47_9ACTN</name>
<evidence type="ECO:0000313" key="1">
    <source>
        <dbReference type="EMBL" id="NYD24674.1"/>
    </source>
</evidence>
<evidence type="ECO:0000313" key="2">
    <source>
        <dbReference type="Proteomes" id="UP000521922"/>
    </source>
</evidence>
<keyword evidence="2" id="KW-1185">Reference proteome</keyword>
<accession>A0A7Y9DQ47</accession>
<dbReference type="RefSeq" id="WP_179755221.1">
    <property type="nucleotide sequence ID" value="NZ_BAAAGN010000013.1"/>
</dbReference>
<gene>
    <name evidence="1" type="ORF">BJ968_004214</name>
</gene>
<proteinExistence type="predicted"/>
<sequence>MTCTHDAGACRCGARPTTPLPVANDPGQPALRRRVATHATAKAGMLRGLSSPGRPALRRLTARTDDDFAIALIDAAAVVADVLTFYTEACANEHYLRTATEHRSATELARLLGYQPRPALAPTADLAFTLDPTPGAPTQSLVPAGTAVQSSPDPGQAPAVYETLEDLTARAAWSALRPRARRPHPEEPGTTLALAGAVPAAVGDGVLHCTATATGTAVAFGVVTAVTAVAAVPDLPGRPGAPARTDVTLALVPTSVADSPGDAGPRPARPGTVGTSMSWLGGRTISAADLDSALLARSLAPDDVEGPLDAITPTRATVILLRGRRAVFGSQAPSSTSLADAVATEVAAMTGVHDEVRKWAMSRTLPWATATLATPPAGTRGDVFLDGAAPAVAVGSVVVFRAGDQWGAYPITASGQQSVALGATVGRATRIRVAPTTGLDAFGWRSTTAYTEPERVALADVPAPDELGTATIELDGLHLGLRPGRRVVVTGHGVGDPGRTRAWTTTLSAVVHDFRSAPTTTVTLAQALPVALHRPSTTIHGNVVTASMGETRSEVLGSGDARLPFQSFRLRQPPLTHLSASTAEGLLAALTVRVDGVRWDPVESFTGAAPDARVYVVRRHGDETVVQFGDGVTGARLPTGAANVRAVYRSGSGLTGRVRAGQLSLLAARPAGVTAVTNPAPSVGGDDAESVASVRVSAPLRVTTLGRVVSLADYALYARAFPGVAKAQGVWARAARHRGVLLTVAGRRGEVLTASEGVGASLVGALRQVADPLVPFALVPHVPQSFRVAAAVRTDPARVRADVLDAAADRLRTAFAFEARDLGRPVTASEVLAQIHAVPGVVAATLTALWVPGSLDATPPAGPPPTVLTARSPRPGAALDTPLGAALLVLDAAPPTWEVLP</sequence>
<dbReference type="AlphaFoldDB" id="A0A7Y9DQ47"/>